<keyword evidence="2" id="KW-0812">Transmembrane</keyword>
<evidence type="ECO:0000256" key="1">
    <source>
        <dbReference type="SAM" id="MobiDB-lite"/>
    </source>
</evidence>
<dbReference type="VEuPathDB" id="FungiDB:ASPTUDRAFT_46823"/>
<evidence type="ECO:0000256" key="2">
    <source>
        <dbReference type="SAM" id="Phobius"/>
    </source>
</evidence>
<dbReference type="EMBL" id="KV878206">
    <property type="protein sequence ID" value="OJI81436.1"/>
    <property type="molecule type" value="Genomic_DNA"/>
</dbReference>
<proteinExistence type="predicted"/>
<feature type="transmembrane region" description="Helical" evidence="2">
    <location>
        <begin position="104"/>
        <end position="123"/>
    </location>
</feature>
<feature type="transmembrane region" description="Helical" evidence="2">
    <location>
        <begin position="24"/>
        <end position="45"/>
    </location>
</feature>
<dbReference type="PROSITE" id="PS50244">
    <property type="entry name" value="S5A_REDUCTASE"/>
    <property type="match status" value="1"/>
</dbReference>
<keyword evidence="2" id="KW-0472">Membrane</keyword>
<dbReference type="PANTHER" id="PTHR10556:SF43">
    <property type="entry name" value="STEROID 5-ALPHA-REDUCTASE DET2"/>
    <property type="match status" value="1"/>
</dbReference>
<feature type="transmembrane region" description="Helical" evidence="2">
    <location>
        <begin position="193"/>
        <end position="212"/>
    </location>
</feature>
<evidence type="ECO:0000313" key="3">
    <source>
        <dbReference type="EMBL" id="OJI81436.1"/>
    </source>
</evidence>
<keyword evidence="4" id="KW-1185">Reference proteome</keyword>
<evidence type="ECO:0000313" key="4">
    <source>
        <dbReference type="Proteomes" id="UP000184304"/>
    </source>
</evidence>
<protein>
    <submittedName>
        <fullName evidence="3">Uncharacterized protein</fullName>
    </submittedName>
</protein>
<dbReference type="AlphaFoldDB" id="A0A1L9MWN4"/>
<reference evidence="4" key="1">
    <citation type="journal article" date="2017" name="Genome Biol.">
        <title>Comparative genomics reveals high biological diversity and specific adaptations in the industrially and medically important fungal genus Aspergillus.</title>
        <authorList>
            <person name="de Vries R.P."/>
            <person name="Riley R."/>
            <person name="Wiebenga A."/>
            <person name="Aguilar-Osorio G."/>
            <person name="Amillis S."/>
            <person name="Uchima C.A."/>
            <person name="Anderluh G."/>
            <person name="Asadollahi M."/>
            <person name="Askin M."/>
            <person name="Barry K."/>
            <person name="Battaglia E."/>
            <person name="Bayram O."/>
            <person name="Benocci T."/>
            <person name="Braus-Stromeyer S.A."/>
            <person name="Caldana C."/>
            <person name="Canovas D."/>
            <person name="Cerqueira G.C."/>
            <person name="Chen F."/>
            <person name="Chen W."/>
            <person name="Choi C."/>
            <person name="Clum A."/>
            <person name="Dos Santos R.A."/>
            <person name="Damasio A.R."/>
            <person name="Diallinas G."/>
            <person name="Emri T."/>
            <person name="Fekete E."/>
            <person name="Flipphi M."/>
            <person name="Freyberg S."/>
            <person name="Gallo A."/>
            <person name="Gournas C."/>
            <person name="Habgood R."/>
            <person name="Hainaut M."/>
            <person name="Harispe M.L."/>
            <person name="Henrissat B."/>
            <person name="Hilden K.S."/>
            <person name="Hope R."/>
            <person name="Hossain A."/>
            <person name="Karabika E."/>
            <person name="Karaffa L."/>
            <person name="Karanyi Z."/>
            <person name="Krasevec N."/>
            <person name="Kuo A."/>
            <person name="Kusch H."/>
            <person name="LaButti K."/>
            <person name="Lagendijk E.L."/>
            <person name="Lapidus A."/>
            <person name="Levasseur A."/>
            <person name="Lindquist E."/>
            <person name="Lipzen A."/>
            <person name="Logrieco A.F."/>
            <person name="MacCabe A."/>
            <person name="Maekelae M.R."/>
            <person name="Malavazi I."/>
            <person name="Melin P."/>
            <person name="Meyer V."/>
            <person name="Mielnichuk N."/>
            <person name="Miskei M."/>
            <person name="Molnar A.P."/>
            <person name="Mule G."/>
            <person name="Ngan C.Y."/>
            <person name="Orejas M."/>
            <person name="Orosz E."/>
            <person name="Ouedraogo J.P."/>
            <person name="Overkamp K.M."/>
            <person name="Park H.-S."/>
            <person name="Perrone G."/>
            <person name="Piumi F."/>
            <person name="Punt P.J."/>
            <person name="Ram A.F."/>
            <person name="Ramon A."/>
            <person name="Rauscher S."/>
            <person name="Record E."/>
            <person name="Riano-Pachon D.M."/>
            <person name="Robert V."/>
            <person name="Roehrig J."/>
            <person name="Ruller R."/>
            <person name="Salamov A."/>
            <person name="Salih N.S."/>
            <person name="Samson R.A."/>
            <person name="Sandor E."/>
            <person name="Sanguinetti M."/>
            <person name="Schuetze T."/>
            <person name="Sepcic K."/>
            <person name="Shelest E."/>
            <person name="Sherlock G."/>
            <person name="Sophianopoulou V."/>
            <person name="Squina F.M."/>
            <person name="Sun H."/>
            <person name="Susca A."/>
            <person name="Todd R.B."/>
            <person name="Tsang A."/>
            <person name="Unkles S.E."/>
            <person name="van de Wiele N."/>
            <person name="van Rossen-Uffink D."/>
            <person name="Oliveira J.V."/>
            <person name="Vesth T.C."/>
            <person name="Visser J."/>
            <person name="Yu J.-H."/>
            <person name="Zhou M."/>
            <person name="Andersen M.R."/>
            <person name="Archer D.B."/>
            <person name="Baker S.E."/>
            <person name="Benoit I."/>
            <person name="Brakhage A.A."/>
            <person name="Braus G.H."/>
            <person name="Fischer R."/>
            <person name="Frisvad J.C."/>
            <person name="Goldman G.H."/>
            <person name="Houbraken J."/>
            <person name="Oakley B."/>
            <person name="Pocsi I."/>
            <person name="Scazzocchio C."/>
            <person name="Seiboth B."/>
            <person name="vanKuyk P.A."/>
            <person name="Wortman J."/>
            <person name="Dyer P.S."/>
            <person name="Grigoriev I.V."/>
        </authorList>
    </citation>
    <scope>NUCLEOTIDE SEQUENCE [LARGE SCALE GENOMIC DNA]</scope>
    <source>
        <strain evidence="4">CBS 134.48</strain>
    </source>
</reference>
<dbReference type="GO" id="GO:0016491">
    <property type="term" value="F:oxidoreductase activity"/>
    <property type="evidence" value="ECO:0007669"/>
    <property type="project" value="TreeGrafter"/>
</dbReference>
<dbReference type="OMA" id="PHYALEW"/>
<feature type="compositionally biased region" description="Basic and acidic residues" evidence="1">
    <location>
        <begin position="243"/>
        <end position="252"/>
    </location>
</feature>
<gene>
    <name evidence="3" type="ORF">ASPTUDRAFT_46823</name>
</gene>
<dbReference type="OrthoDB" id="5788137at2759"/>
<dbReference type="STRING" id="767770.A0A1L9MWN4"/>
<dbReference type="InterPro" id="IPR039357">
    <property type="entry name" value="SRD5A/TECR"/>
</dbReference>
<accession>A0A1L9MWN4</accession>
<organism evidence="3 4">
    <name type="scientific">Aspergillus tubingensis (strain CBS 134.48)</name>
    <dbReference type="NCBI Taxonomy" id="767770"/>
    <lineage>
        <taxon>Eukaryota</taxon>
        <taxon>Fungi</taxon>
        <taxon>Dikarya</taxon>
        <taxon>Ascomycota</taxon>
        <taxon>Pezizomycotina</taxon>
        <taxon>Eurotiomycetes</taxon>
        <taxon>Eurotiomycetidae</taxon>
        <taxon>Eurotiales</taxon>
        <taxon>Aspergillaceae</taxon>
        <taxon>Aspergillus</taxon>
        <taxon>Aspergillus subgen. Circumdati</taxon>
    </lineage>
</organism>
<feature type="region of interest" description="Disordered" evidence="1">
    <location>
        <begin position="223"/>
        <end position="252"/>
    </location>
</feature>
<feature type="transmembrane region" description="Helical" evidence="2">
    <location>
        <begin position="135"/>
        <end position="159"/>
    </location>
</feature>
<sequence>MGSALSILNHLPPWEHLIHPTPEIYTHFLNIFQYFPLVSLLQWLTSYHPAGKTSLKSSPLNLPGRWAWCIMEIVSPMTLLYLLYTLPKHYPDLTLSPSLSTLPTGNKFLAFLFTLHYTNRAIISPFFAAPSISPIHVIIASSAVAFNWFNAVCLGGWLVGYPVPYSTSTSSYSSSYASGGSGSTTGGSIGRALLAPLGLTLFLGGMAGNISAERTLFRLRREEAHRKKASPSPPSTSSSSTKDATKAGGKEKGGRNIYSKIYTIPPPTGLFTSILYPHYVAEWIEWLGFAILAAGIVTTTTSVKVGAGAGAAGDGSFQLVPWLVPVARVADWMGVPMPLPAVVFLVNAVSNMLPHARWGRKWYVEKFGEGRVKGRGAVVPFFSWL</sequence>
<dbReference type="Proteomes" id="UP000184304">
    <property type="component" value="Unassembled WGS sequence"/>
</dbReference>
<feature type="transmembrane region" description="Helical" evidence="2">
    <location>
        <begin position="66"/>
        <end position="84"/>
    </location>
</feature>
<keyword evidence="2" id="KW-1133">Transmembrane helix</keyword>
<name>A0A1L9MWN4_ASPTC</name>
<dbReference type="PANTHER" id="PTHR10556">
    <property type="entry name" value="3-OXO-5-ALPHA-STEROID 4-DEHYDROGENASE"/>
    <property type="match status" value="1"/>
</dbReference>